<evidence type="ECO:0000256" key="3">
    <source>
        <dbReference type="PROSITE-ProRule" id="PRU01278"/>
    </source>
</evidence>
<dbReference type="Pfam" id="PF00936">
    <property type="entry name" value="BMC"/>
    <property type="match status" value="1"/>
</dbReference>
<dbReference type="InterPro" id="IPR044872">
    <property type="entry name" value="CcmK/CsoS1_BMC"/>
</dbReference>
<comment type="subcellular location">
    <subcellularLocation>
        <location evidence="1">Bacterial microcompartment</location>
    </subcellularLocation>
</comment>
<evidence type="ECO:0000259" key="5">
    <source>
        <dbReference type="PROSITE" id="PS51930"/>
    </source>
</evidence>
<sequence length="162" mass="17021">MIALGLIETVGYTTAVSAADAAVKAADVEIIGLEKVIGVSGYVGVTVHLGGDVAAVNSSVEAGKNQAETVGEVISTDVIANAHSNVSEKLLSKFSLEKEKPDKTKAKDTTKKERKGKSSEIQPKSEQPKSEEKDSDLTTKTKTSSSSKTESQNRKNDNGKKA</sequence>
<dbReference type="CDD" id="cd07045">
    <property type="entry name" value="BMC_CcmK_like"/>
    <property type="match status" value="1"/>
</dbReference>
<comment type="similarity">
    <text evidence="3">Belongs to the bacterial microcompartments protein family.</text>
</comment>
<keyword evidence="2" id="KW-1283">Bacterial microcompartment</keyword>
<dbReference type="SUPFAM" id="SSF143414">
    <property type="entry name" value="CcmK-like"/>
    <property type="match status" value="1"/>
</dbReference>
<proteinExistence type="inferred from homology"/>
<evidence type="ECO:0000313" key="6">
    <source>
        <dbReference type="EMBL" id="MFD1360438.1"/>
    </source>
</evidence>
<comment type="caution">
    <text evidence="6">The sequence shown here is derived from an EMBL/GenBank/DDBJ whole genome shotgun (WGS) entry which is preliminary data.</text>
</comment>
<dbReference type="Proteomes" id="UP001597178">
    <property type="component" value="Unassembled WGS sequence"/>
</dbReference>
<dbReference type="InterPro" id="IPR000249">
    <property type="entry name" value="BMC_dom"/>
</dbReference>
<feature type="compositionally biased region" description="Basic and acidic residues" evidence="4">
    <location>
        <begin position="126"/>
        <end position="139"/>
    </location>
</feature>
<gene>
    <name evidence="6" type="ORF">ACFQ4A_01945</name>
</gene>
<dbReference type="PANTHER" id="PTHR33941">
    <property type="entry name" value="PROPANEDIOL UTILIZATION PROTEIN PDUA"/>
    <property type="match status" value="1"/>
</dbReference>
<evidence type="ECO:0000313" key="7">
    <source>
        <dbReference type="Proteomes" id="UP001597178"/>
    </source>
</evidence>
<feature type="compositionally biased region" description="Basic and acidic residues" evidence="4">
    <location>
        <begin position="151"/>
        <end position="162"/>
    </location>
</feature>
<protein>
    <submittedName>
        <fullName evidence="6">BMC domain-containing protein</fullName>
    </submittedName>
</protein>
<name>A0ABW3ZQK1_9BACI</name>
<dbReference type="InterPro" id="IPR050575">
    <property type="entry name" value="BMC_shell"/>
</dbReference>
<evidence type="ECO:0000256" key="1">
    <source>
        <dbReference type="ARBA" id="ARBA00024322"/>
    </source>
</evidence>
<dbReference type="Gene3D" id="3.30.70.1710">
    <property type="match status" value="1"/>
</dbReference>
<evidence type="ECO:0000256" key="4">
    <source>
        <dbReference type="SAM" id="MobiDB-lite"/>
    </source>
</evidence>
<evidence type="ECO:0000256" key="2">
    <source>
        <dbReference type="ARBA" id="ARBA00024446"/>
    </source>
</evidence>
<dbReference type="SMART" id="SM00877">
    <property type="entry name" value="BMC"/>
    <property type="match status" value="1"/>
</dbReference>
<dbReference type="PROSITE" id="PS51930">
    <property type="entry name" value="BMC_2"/>
    <property type="match status" value="1"/>
</dbReference>
<feature type="region of interest" description="Disordered" evidence="4">
    <location>
        <begin position="93"/>
        <end position="162"/>
    </location>
</feature>
<dbReference type="EMBL" id="JBHTNH010000002">
    <property type="protein sequence ID" value="MFD1360438.1"/>
    <property type="molecule type" value="Genomic_DNA"/>
</dbReference>
<dbReference type="RefSeq" id="WP_382397146.1">
    <property type="nucleotide sequence ID" value="NZ_JBHTNH010000002.1"/>
</dbReference>
<dbReference type="PANTHER" id="PTHR33941:SF11">
    <property type="entry name" value="BACTERIAL MICROCOMPARTMENT SHELL PROTEIN PDUJ"/>
    <property type="match status" value="1"/>
</dbReference>
<feature type="domain" description="BMC" evidence="5">
    <location>
        <begin position="3"/>
        <end position="91"/>
    </location>
</feature>
<reference evidence="7" key="1">
    <citation type="journal article" date="2019" name="Int. J. Syst. Evol. Microbiol.">
        <title>The Global Catalogue of Microorganisms (GCM) 10K type strain sequencing project: providing services to taxonomists for standard genome sequencing and annotation.</title>
        <authorList>
            <consortium name="The Broad Institute Genomics Platform"/>
            <consortium name="The Broad Institute Genome Sequencing Center for Infectious Disease"/>
            <person name="Wu L."/>
            <person name="Ma J."/>
        </authorList>
    </citation>
    <scope>NUCLEOTIDE SEQUENCE [LARGE SCALE GENOMIC DNA]</scope>
    <source>
        <strain evidence="7">CCUG 54822</strain>
    </source>
</reference>
<organism evidence="6 7">
    <name type="scientific">Lentibacillus salinarum</name>
    <dbReference type="NCBI Taxonomy" id="446820"/>
    <lineage>
        <taxon>Bacteria</taxon>
        <taxon>Bacillati</taxon>
        <taxon>Bacillota</taxon>
        <taxon>Bacilli</taxon>
        <taxon>Bacillales</taxon>
        <taxon>Bacillaceae</taxon>
        <taxon>Lentibacillus</taxon>
    </lineage>
</organism>
<accession>A0ABW3ZQK1</accession>
<keyword evidence="7" id="KW-1185">Reference proteome</keyword>
<dbReference type="InterPro" id="IPR037233">
    <property type="entry name" value="CcmK-like_sf"/>
</dbReference>
<feature type="compositionally biased region" description="Low complexity" evidence="4">
    <location>
        <begin position="140"/>
        <end position="150"/>
    </location>
</feature>
<feature type="compositionally biased region" description="Basic and acidic residues" evidence="4">
    <location>
        <begin position="95"/>
        <end position="111"/>
    </location>
</feature>